<evidence type="ECO:0000256" key="11">
    <source>
        <dbReference type="RuleBase" id="RU362091"/>
    </source>
</evidence>
<dbReference type="PANTHER" id="PTHR42985:SF41">
    <property type="entry name" value="GH19970P-RELATED"/>
    <property type="match status" value="1"/>
</dbReference>
<evidence type="ECO:0000256" key="8">
    <source>
        <dbReference type="ARBA" id="ARBA00023065"/>
    </source>
</evidence>
<protein>
    <submittedName>
        <fullName evidence="13">Sodium/solute symporter</fullName>
    </submittedName>
</protein>
<keyword evidence="6 12" id="KW-1133">Transmembrane helix</keyword>
<evidence type="ECO:0000313" key="14">
    <source>
        <dbReference type="Proteomes" id="UP000037510"/>
    </source>
</evidence>
<feature type="non-terminal residue" evidence="13">
    <location>
        <position position="1"/>
    </location>
</feature>
<dbReference type="PANTHER" id="PTHR42985">
    <property type="entry name" value="SODIUM-COUPLED MONOCARBOXYLATE TRANSPORTER"/>
    <property type="match status" value="1"/>
</dbReference>
<dbReference type="InterPro" id="IPR051163">
    <property type="entry name" value="Sodium:Solute_Symporter_SSF"/>
</dbReference>
<feature type="transmembrane region" description="Helical" evidence="12">
    <location>
        <begin position="26"/>
        <end position="52"/>
    </location>
</feature>
<evidence type="ECO:0000256" key="9">
    <source>
        <dbReference type="ARBA" id="ARBA00023136"/>
    </source>
</evidence>
<evidence type="ECO:0000256" key="1">
    <source>
        <dbReference type="ARBA" id="ARBA00004651"/>
    </source>
</evidence>
<feature type="non-terminal residue" evidence="13">
    <location>
        <position position="325"/>
    </location>
</feature>
<keyword evidence="3" id="KW-0813">Transport</keyword>
<keyword evidence="14" id="KW-1185">Reference proteome</keyword>
<comment type="subcellular location">
    <subcellularLocation>
        <location evidence="1">Cell membrane</location>
        <topology evidence="1">Multi-pass membrane protein</topology>
    </subcellularLocation>
</comment>
<evidence type="ECO:0000256" key="12">
    <source>
        <dbReference type="SAM" id="Phobius"/>
    </source>
</evidence>
<evidence type="ECO:0000256" key="2">
    <source>
        <dbReference type="ARBA" id="ARBA00006434"/>
    </source>
</evidence>
<dbReference type="AlphaFoldDB" id="A0A0L7KNN5"/>
<feature type="transmembrane region" description="Helical" evidence="12">
    <location>
        <begin position="176"/>
        <end position="199"/>
    </location>
</feature>
<organism evidence="13 14">
    <name type="scientific">Operophtera brumata</name>
    <name type="common">Winter moth</name>
    <name type="synonym">Phalaena brumata</name>
    <dbReference type="NCBI Taxonomy" id="104452"/>
    <lineage>
        <taxon>Eukaryota</taxon>
        <taxon>Metazoa</taxon>
        <taxon>Ecdysozoa</taxon>
        <taxon>Arthropoda</taxon>
        <taxon>Hexapoda</taxon>
        <taxon>Insecta</taxon>
        <taxon>Pterygota</taxon>
        <taxon>Neoptera</taxon>
        <taxon>Endopterygota</taxon>
        <taxon>Lepidoptera</taxon>
        <taxon>Glossata</taxon>
        <taxon>Ditrysia</taxon>
        <taxon>Geometroidea</taxon>
        <taxon>Geometridae</taxon>
        <taxon>Larentiinae</taxon>
        <taxon>Operophtera</taxon>
    </lineage>
</organism>
<keyword evidence="7" id="KW-0915">Sodium</keyword>
<dbReference type="GO" id="GO:0015293">
    <property type="term" value="F:symporter activity"/>
    <property type="evidence" value="ECO:0007669"/>
    <property type="project" value="TreeGrafter"/>
</dbReference>
<dbReference type="Pfam" id="PF00474">
    <property type="entry name" value="SSF"/>
    <property type="match status" value="1"/>
</dbReference>
<dbReference type="GO" id="GO:0005886">
    <property type="term" value="C:plasma membrane"/>
    <property type="evidence" value="ECO:0007669"/>
    <property type="project" value="UniProtKB-SubCell"/>
</dbReference>
<comment type="similarity">
    <text evidence="2 11">Belongs to the sodium:solute symporter (SSF) (TC 2.A.21) family.</text>
</comment>
<dbReference type="EMBL" id="JTDY01008240">
    <property type="protein sequence ID" value="KOB64666.1"/>
    <property type="molecule type" value="Genomic_DNA"/>
</dbReference>
<dbReference type="PROSITE" id="PS50283">
    <property type="entry name" value="NA_SOLUT_SYMP_3"/>
    <property type="match status" value="1"/>
</dbReference>
<sequence length="325" mass="34878">MVVICGLYTVLGGLRAVVWTDSVQTGVMFIGVFLVTVAGTIAVGGVSNIFYIGNQSGRMELTNWDFSPYERQTGWGAIVGGFLYWTCFNSVNQTMGKPLVNDRLLPAFVIWVASVQRLPGLTGVFLAGVFGAGLRGHSTRLAAIASETNDRRHPRANRNSDFGCHLSVDAFRVATALSAIAASATCGIFTLGMVCWWVGPRGAIVGGAAGALVAGTLSLGTQAAAAKETIFPLFRISYHWIAPMGLFTTLFVGALVGWLFDDKDSIIMDVELFTPFTHRWLPSKAHHNSGMARRSRDSGENSAPTAMPLILARINKIESSADESR</sequence>
<keyword evidence="9 12" id="KW-0472">Membrane</keyword>
<feature type="transmembrane region" description="Helical" evidence="12">
    <location>
        <begin position="73"/>
        <end position="92"/>
    </location>
</feature>
<feature type="transmembrane region" description="Helical" evidence="12">
    <location>
        <begin position="205"/>
        <end position="226"/>
    </location>
</feature>
<evidence type="ECO:0000256" key="7">
    <source>
        <dbReference type="ARBA" id="ARBA00023053"/>
    </source>
</evidence>
<gene>
    <name evidence="13" type="ORF">OBRU01_23859</name>
</gene>
<dbReference type="GO" id="GO:0006814">
    <property type="term" value="P:sodium ion transport"/>
    <property type="evidence" value="ECO:0007669"/>
    <property type="project" value="UniProtKB-KW"/>
</dbReference>
<proteinExistence type="inferred from homology"/>
<comment type="caution">
    <text evidence="13">The sequence shown here is derived from an EMBL/GenBank/DDBJ whole genome shotgun (WGS) entry which is preliminary data.</text>
</comment>
<feature type="transmembrane region" description="Helical" evidence="12">
    <location>
        <begin position="104"/>
        <end position="130"/>
    </location>
</feature>
<reference evidence="13 14" key="1">
    <citation type="journal article" date="2015" name="Genome Biol. Evol.">
        <title>The genome of winter moth (Operophtera brumata) provides a genomic perspective on sexual dimorphism and phenology.</title>
        <authorList>
            <person name="Derks M.F."/>
            <person name="Smit S."/>
            <person name="Salis L."/>
            <person name="Schijlen E."/>
            <person name="Bossers A."/>
            <person name="Mateman C."/>
            <person name="Pijl A.S."/>
            <person name="de Ridder D."/>
            <person name="Groenen M.A."/>
            <person name="Visser M.E."/>
            <person name="Megens H.J."/>
        </authorList>
    </citation>
    <scope>NUCLEOTIDE SEQUENCE [LARGE SCALE GENOMIC DNA]</scope>
    <source>
        <strain evidence="13">WM2013NL</strain>
        <tissue evidence="13">Head and thorax</tissue>
    </source>
</reference>
<evidence type="ECO:0000256" key="6">
    <source>
        <dbReference type="ARBA" id="ARBA00022989"/>
    </source>
</evidence>
<evidence type="ECO:0000256" key="4">
    <source>
        <dbReference type="ARBA" id="ARBA00022475"/>
    </source>
</evidence>
<feature type="transmembrane region" description="Helical" evidence="12">
    <location>
        <begin position="238"/>
        <end position="260"/>
    </location>
</feature>
<dbReference type="InterPro" id="IPR001734">
    <property type="entry name" value="Na/solute_symporter"/>
</dbReference>
<keyword evidence="8" id="KW-0406">Ion transport</keyword>
<keyword evidence="4" id="KW-1003">Cell membrane</keyword>
<dbReference type="Gene3D" id="1.20.1730.10">
    <property type="entry name" value="Sodium/glucose cotransporter"/>
    <property type="match status" value="2"/>
</dbReference>
<name>A0A0L7KNN5_OPEBR</name>
<evidence type="ECO:0000313" key="13">
    <source>
        <dbReference type="EMBL" id="KOB64666.1"/>
    </source>
</evidence>
<dbReference type="InterPro" id="IPR038377">
    <property type="entry name" value="Na/Glc_symporter_sf"/>
</dbReference>
<evidence type="ECO:0000256" key="10">
    <source>
        <dbReference type="ARBA" id="ARBA00023201"/>
    </source>
</evidence>
<accession>A0A0L7KNN5</accession>
<dbReference type="STRING" id="104452.A0A0L7KNN5"/>
<evidence type="ECO:0000256" key="5">
    <source>
        <dbReference type="ARBA" id="ARBA00022692"/>
    </source>
</evidence>
<keyword evidence="10" id="KW-0739">Sodium transport</keyword>
<evidence type="ECO:0000256" key="3">
    <source>
        <dbReference type="ARBA" id="ARBA00022448"/>
    </source>
</evidence>
<keyword evidence="5 12" id="KW-0812">Transmembrane</keyword>
<dbReference type="Proteomes" id="UP000037510">
    <property type="component" value="Unassembled WGS sequence"/>
</dbReference>